<feature type="compositionally biased region" description="Basic and acidic residues" evidence="1">
    <location>
        <begin position="1"/>
        <end position="20"/>
    </location>
</feature>
<accession>A0A645DS17</accession>
<dbReference type="EMBL" id="VSSQ01039231">
    <property type="protein sequence ID" value="MPM92270.1"/>
    <property type="molecule type" value="Genomic_DNA"/>
</dbReference>
<protein>
    <submittedName>
        <fullName evidence="2">Uncharacterized protein</fullName>
    </submittedName>
</protein>
<name>A0A645DS17_9ZZZZ</name>
<feature type="region of interest" description="Disordered" evidence="1">
    <location>
        <begin position="1"/>
        <end position="47"/>
    </location>
</feature>
<sequence>MRDVEAREAQNAAEREERGGQRSPDAALDADVGVVDEESGGDAKTDRVREAVELLAESAAAAEAARDTAVHHVEKYRETDQKSSGDKAFVGGKYQRRHSAEDAAARYHIRNYRFYGDILHSSVYSSHFFNTPIILRPANTLSPILTLGIISGGRYMSTFDPIFIIPYLPPIGTISSMRTRRTILLASIPAICTSRKRP</sequence>
<dbReference type="AlphaFoldDB" id="A0A645DS17"/>
<evidence type="ECO:0000313" key="2">
    <source>
        <dbReference type="EMBL" id="MPM92270.1"/>
    </source>
</evidence>
<reference evidence="2" key="1">
    <citation type="submission" date="2019-08" db="EMBL/GenBank/DDBJ databases">
        <authorList>
            <person name="Kucharzyk K."/>
            <person name="Murdoch R.W."/>
            <person name="Higgins S."/>
            <person name="Loffler F."/>
        </authorList>
    </citation>
    <scope>NUCLEOTIDE SEQUENCE</scope>
</reference>
<proteinExistence type="predicted"/>
<gene>
    <name evidence="2" type="ORF">SDC9_139405</name>
</gene>
<organism evidence="2">
    <name type="scientific">bioreactor metagenome</name>
    <dbReference type="NCBI Taxonomy" id="1076179"/>
    <lineage>
        <taxon>unclassified sequences</taxon>
        <taxon>metagenomes</taxon>
        <taxon>ecological metagenomes</taxon>
    </lineage>
</organism>
<comment type="caution">
    <text evidence="2">The sequence shown here is derived from an EMBL/GenBank/DDBJ whole genome shotgun (WGS) entry which is preliminary data.</text>
</comment>
<evidence type="ECO:0000256" key="1">
    <source>
        <dbReference type="SAM" id="MobiDB-lite"/>
    </source>
</evidence>